<gene>
    <name evidence="2" type="ORF">PSM36_1421</name>
</gene>
<dbReference type="AlphaFoldDB" id="A0A1R3SV97"/>
<feature type="domain" description="PhnB-like" evidence="1">
    <location>
        <begin position="3"/>
        <end position="134"/>
    </location>
</feature>
<organism evidence="2 3">
    <name type="scientific">Proteiniphilum saccharofermentans</name>
    <dbReference type="NCBI Taxonomy" id="1642647"/>
    <lineage>
        <taxon>Bacteria</taxon>
        <taxon>Pseudomonadati</taxon>
        <taxon>Bacteroidota</taxon>
        <taxon>Bacteroidia</taxon>
        <taxon>Bacteroidales</taxon>
        <taxon>Dysgonomonadaceae</taxon>
        <taxon>Proteiniphilum</taxon>
    </lineage>
</organism>
<dbReference type="CDD" id="cd06588">
    <property type="entry name" value="PhnB_like"/>
    <property type="match status" value="1"/>
</dbReference>
<evidence type="ECO:0000313" key="2">
    <source>
        <dbReference type="EMBL" id="SCD20243.1"/>
    </source>
</evidence>
<dbReference type="PANTHER" id="PTHR33990">
    <property type="entry name" value="PROTEIN YJDN-RELATED"/>
    <property type="match status" value="1"/>
</dbReference>
<evidence type="ECO:0000313" key="3">
    <source>
        <dbReference type="Proteomes" id="UP000187464"/>
    </source>
</evidence>
<dbReference type="SUPFAM" id="SSF54593">
    <property type="entry name" value="Glyoxalase/Bleomycin resistance protein/Dihydroxybiphenyl dioxygenase"/>
    <property type="match status" value="1"/>
</dbReference>
<keyword evidence="3" id="KW-1185">Reference proteome</keyword>
<dbReference type="KEGG" id="psac:PSM36_1421"/>
<dbReference type="PANTHER" id="PTHR33990:SF1">
    <property type="entry name" value="PROTEIN YJDN"/>
    <property type="match status" value="1"/>
</dbReference>
<dbReference type="Gene3D" id="3.10.180.10">
    <property type="entry name" value="2,3-Dihydroxybiphenyl 1,2-Dioxygenase, domain 1"/>
    <property type="match status" value="1"/>
</dbReference>
<dbReference type="Proteomes" id="UP000187464">
    <property type="component" value="Chromosome I"/>
</dbReference>
<protein>
    <submittedName>
        <fullName evidence="2">Escherichia coli PhnB and similar proteins</fullName>
    </submittedName>
</protein>
<sequence length="143" mass="15984">MLKLDPYLNFDGTCEEAFNFYRSVFGGEFKGGIMRMKDVEGMDVPQAFKDRVMHVSLPVGNDLLMGSDTIPGMGNPFQAGNNNYISITADSREEADRLFNGLSAGGEIEMPMEDMFWGDYFGSLKDRFGVMWMISSPSGQQMM</sequence>
<dbReference type="EMBL" id="LT605205">
    <property type="protein sequence ID" value="SCD20243.1"/>
    <property type="molecule type" value="Genomic_DNA"/>
</dbReference>
<evidence type="ECO:0000259" key="1">
    <source>
        <dbReference type="Pfam" id="PF06983"/>
    </source>
</evidence>
<proteinExistence type="predicted"/>
<dbReference type="Pfam" id="PF06983">
    <property type="entry name" value="3-dmu-9_3-mt"/>
    <property type="match status" value="1"/>
</dbReference>
<name>A0A1R3SV97_9BACT</name>
<dbReference type="InterPro" id="IPR029068">
    <property type="entry name" value="Glyas_Bleomycin-R_OHBP_Dase"/>
</dbReference>
<reference evidence="2 3" key="1">
    <citation type="submission" date="2016-08" db="EMBL/GenBank/DDBJ databases">
        <authorList>
            <person name="Seilhamer J.J."/>
        </authorList>
    </citation>
    <scope>NUCLEOTIDE SEQUENCE [LARGE SCALE GENOMIC DNA]</scope>
    <source>
        <strain evidence="2">M3/6</strain>
    </source>
</reference>
<accession>A0A1R3SV97</accession>
<dbReference type="STRING" id="1642647.PSM36_1421"/>
<dbReference type="InterPro" id="IPR028973">
    <property type="entry name" value="PhnB-like"/>
</dbReference>
<dbReference type="RefSeq" id="WP_076930132.1">
    <property type="nucleotide sequence ID" value="NZ_LT605205.1"/>
</dbReference>